<comment type="similarity">
    <text evidence="1">Belongs to the 3-beta-HSD family.</text>
</comment>
<dbReference type="PANTHER" id="PTHR43245">
    <property type="entry name" value="BIFUNCTIONAL POLYMYXIN RESISTANCE PROTEIN ARNA"/>
    <property type="match status" value="1"/>
</dbReference>
<dbReference type="STRING" id="5454.A0A163DEN0"/>
<protein>
    <submittedName>
        <fullName evidence="3">3-beta-hydroxy-delta5-steroid dehydrogenase</fullName>
    </submittedName>
</protein>
<dbReference type="InterPro" id="IPR050177">
    <property type="entry name" value="Lipid_A_modif_metabolic_enz"/>
</dbReference>
<dbReference type="AlphaFoldDB" id="A0A163DEN0"/>
<accession>A0A163DEN0</accession>
<keyword evidence="4" id="KW-1185">Reference proteome</keyword>
<sequence length="364" mass="39842">MSTEQVRVLVTGGCGFLGTEIVSALLATKRYAITAIDINPPALGTSTFTQSVRYVRANIMDREALHKVFDEARPAMVVHTVGVYRLGTARYSTKNKEGEFTINVDGTRNVLEASRECGAKGLVYTSSVTVLLDELGKDFRNVDEEWPTGRAKTTYGQSKTTAETFVLSANTADNSFATCSLRSAPIFGPNDPTVIPTMHACIAAYQTPFILGTSATNLQDYVYVTNVADAHVLAVANLLNSQTAAGEAFFITNGAPVPLRDMCRGIWREFGHVPPFEVNVPERLAWWMGLAAEMIGWVTGVEGSLSRGAVDDACRDRYVSIHKAMRVLGYRPKVGLDEGIRMSCEWYKGVVGRRTVKKYNDGWS</sequence>
<dbReference type="Proteomes" id="UP000076837">
    <property type="component" value="Unassembled WGS sequence"/>
</dbReference>
<dbReference type="InterPro" id="IPR036291">
    <property type="entry name" value="NAD(P)-bd_dom_sf"/>
</dbReference>
<proteinExistence type="inferred from homology"/>
<evidence type="ECO:0000313" key="3">
    <source>
        <dbReference type="EMBL" id="KZM23114.1"/>
    </source>
</evidence>
<dbReference type="PANTHER" id="PTHR43245:SF51">
    <property type="entry name" value="SHORT CHAIN DEHYDROGENASE_REDUCTASE FAMILY 42E, MEMBER 2"/>
    <property type="match status" value="1"/>
</dbReference>
<evidence type="ECO:0000313" key="4">
    <source>
        <dbReference type="Proteomes" id="UP000076837"/>
    </source>
</evidence>
<comment type="caution">
    <text evidence="3">The sequence shown here is derived from an EMBL/GenBank/DDBJ whole genome shotgun (WGS) entry which is preliminary data.</text>
</comment>
<keyword evidence="2" id="KW-0560">Oxidoreductase</keyword>
<name>A0A163DEN0_DIDRA</name>
<dbReference type="Pfam" id="PF01073">
    <property type="entry name" value="3Beta_HSD"/>
    <property type="match status" value="1"/>
</dbReference>
<gene>
    <name evidence="3" type="ORF">ST47_g5740</name>
</gene>
<organism evidence="3 4">
    <name type="scientific">Didymella rabiei</name>
    <name type="common">Chickpea ascochyta blight fungus</name>
    <name type="synonym">Mycosphaerella rabiei</name>
    <dbReference type="NCBI Taxonomy" id="5454"/>
    <lineage>
        <taxon>Eukaryota</taxon>
        <taxon>Fungi</taxon>
        <taxon>Dikarya</taxon>
        <taxon>Ascomycota</taxon>
        <taxon>Pezizomycotina</taxon>
        <taxon>Dothideomycetes</taxon>
        <taxon>Pleosporomycetidae</taxon>
        <taxon>Pleosporales</taxon>
        <taxon>Pleosporineae</taxon>
        <taxon>Didymellaceae</taxon>
        <taxon>Ascochyta</taxon>
    </lineage>
</organism>
<dbReference type="GO" id="GO:0006694">
    <property type="term" value="P:steroid biosynthetic process"/>
    <property type="evidence" value="ECO:0007669"/>
    <property type="project" value="InterPro"/>
</dbReference>
<dbReference type="SUPFAM" id="SSF51735">
    <property type="entry name" value="NAD(P)-binding Rossmann-fold domains"/>
    <property type="match status" value="1"/>
</dbReference>
<evidence type="ECO:0000256" key="2">
    <source>
        <dbReference type="ARBA" id="ARBA00023002"/>
    </source>
</evidence>
<evidence type="ECO:0000256" key="1">
    <source>
        <dbReference type="ARBA" id="ARBA00009219"/>
    </source>
</evidence>
<dbReference type="InterPro" id="IPR002225">
    <property type="entry name" value="3Beta_OHSteriod_DH/Estase"/>
</dbReference>
<reference evidence="3 4" key="1">
    <citation type="journal article" date="2016" name="Sci. Rep.">
        <title>Draft genome sequencing and secretome analysis of fungal phytopathogen Ascochyta rabiei provides insight into the necrotrophic effector repertoire.</title>
        <authorList>
            <person name="Verma S."/>
            <person name="Gazara R.K."/>
            <person name="Nizam S."/>
            <person name="Parween S."/>
            <person name="Chattopadhyay D."/>
            <person name="Verma P.K."/>
        </authorList>
    </citation>
    <scope>NUCLEOTIDE SEQUENCE [LARGE SCALE GENOMIC DNA]</scope>
    <source>
        <strain evidence="3 4">ArDII</strain>
    </source>
</reference>
<dbReference type="GO" id="GO:0016616">
    <property type="term" value="F:oxidoreductase activity, acting on the CH-OH group of donors, NAD or NADP as acceptor"/>
    <property type="evidence" value="ECO:0007669"/>
    <property type="project" value="InterPro"/>
</dbReference>
<dbReference type="EMBL" id="JYNV01000200">
    <property type="protein sequence ID" value="KZM23114.1"/>
    <property type="molecule type" value="Genomic_DNA"/>
</dbReference>
<dbReference type="Gene3D" id="3.40.50.720">
    <property type="entry name" value="NAD(P)-binding Rossmann-like Domain"/>
    <property type="match status" value="1"/>
</dbReference>
<dbReference type="OrthoDB" id="331544at2759"/>